<evidence type="ECO:0000313" key="2">
    <source>
        <dbReference type="Proteomes" id="UP000230178"/>
    </source>
</evidence>
<reference evidence="2" key="1">
    <citation type="submission" date="2017-09" db="EMBL/GenBank/DDBJ databases">
        <title>Depth-based differentiation of microbial function through sediment-hosted aquifers and enrichment of novel symbionts in the deep terrestrial subsurface.</title>
        <authorList>
            <person name="Probst A.J."/>
            <person name="Ladd B."/>
            <person name="Jarett J.K."/>
            <person name="Geller-Mcgrath D.E."/>
            <person name="Sieber C.M.K."/>
            <person name="Emerson J.B."/>
            <person name="Anantharaman K."/>
            <person name="Thomas B.C."/>
            <person name="Malmstrom R."/>
            <person name="Stieglmeier M."/>
            <person name="Klingl A."/>
            <person name="Woyke T."/>
            <person name="Ryan C.M."/>
            <person name="Banfield J.F."/>
        </authorList>
    </citation>
    <scope>NUCLEOTIDE SEQUENCE [LARGE SCALE GENOMIC DNA]</scope>
</reference>
<evidence type="ECO:0008006" key="3">
    <source>
        <dbReference type="Google" id="ProtNLM"/>
    </source>
</evidence>
<dbReference type="Pfam" id="PF01371">
    <property type="entry name" value="Trp_repressor"/>
    <property type="match status" value="1"/>
</dbReference>
<gene>
    <name evidence="1" type="ORF">CO146_02670</name>
</gene>
<dbReference type="PANTHER" id="PTHR40080">
    <property type="entry name" value="LMO1763 PROTEIN"/>
    <property type="match status" value="1"/>
</dbReference>
<evidence type="ECO:0000313" key="1">
    <source>
        <dbReference type="EMBL" id="PJA82667.1"/>
    </source>
</evidence>
<proteinExistence type="predicted"/>
<dbReference type="InterPro" id="IPR000831">
    <property type="entry name" value="Trp_repress"/>
</dbReference>
<dbReference type="PIRSF" id="PIRSF012508">
    <property type="entry name" value="YerC"/>
    <property type="match status" value="1"/>
</dbReference>
<dbReference type="InterPro" id="IPR010921">
    <property type="entry name" value="Trp_repressor/repl_initiator"/>
</dbReference>
<comment type="caution">
    <text evidence="1">The sequence shown here is derived from an EMBL/GenBank/DDBJ whole genome shotgun (WGS) entry which is preliminary data.</text>
</comment>
<dbReference type="NCBIfam" id="TIGR02531">
    <property type="entry name" value="yecD_yerC"/>
    <property type="match status" value="1"/>
</dbReference>
<dbReference type="GO" id="GO:0043565">
    <property type="term" value="F:sequence-specific DNA binding"/>
    <property type="evidence" value="ECO:0007669"/>
    <property type="project" value="InterPro"/>
</dbReference>
<dbReference type="GO" id="GO:0003700">
    <property type="term" value="F:DNA-binding transcription factor activity"/>
    <property type="evidence" value="ECO:0007669"/>
    <property type="project" value="InterPro"/>
</dbReference>
<dbReference type="EMBL" id="PFVS01000107">
    <property type="protein sequence ID" value="PJA82667.1"/>
    <property type="molecule type" value="Genomic_DNA"/>
</dbReference>
<dbReference type="Proteomes" id="UP000230178">
    <property type="component" value="Unassembled WGS sequence"/>
</dbReference>
<name>A0A2M7Z2X9_9BACT</name>
<dbReference type="Gene3D" id="1.10.1270.10">
    <property type="entry name" value="TrpR-like"/>
    <property type="match status" value="1"/>
</dbReference>
<dbReference type="AlphaFoldDB" id="A0A2M7Z2X9"/>
<dbReference type="InterPro" id="IPR038116">
    <property type="entry name" value="TrpR-like_sf"/>
</dbReference>
<sequence>MNKVKSKQNKWINPDTDALFEAVLKLKNSDEVRRFFRDLLTESELVELGQRWKVARMLAKQIRYSKIEQETGMSSTTIARVHKWLKKGMGGYKLVLERMKENR</sequence>
<protein>
    <recommendedName>
        <fullName evidence="3">DNA-binding transcriptional regulator</fullName>
    </recommendedName>
</protein>
<dbReference type="PANTHER" id="PTHR40080:SF1">
    <property type="entry name" value="TRPR-LIKE PROTEIN YERC_YECD"/>
    <property type="match status" value="1"/>
</dbReference>
<dbReference type="InterPro" id="IPR013368">
    <property type="entry name" value="YecD_YerC"/>
</dbReference>
<organism evidence="1 2">
    <name type="scientific">Candidatus Nealsonbacteria bacterium CG_4_9_14_3_um_filter_37_29</name>
    <dbReference type="NCBI Taxonomy" id="1974696"/>
    <lineage>
        <taxon>Bacteria</taxon>
        <taxon>Candidatus Nealsoniibacteriota</taxon>
    </lineage>
</organism>
<accession>A0A2M7Z2X9</accession>
<dbReference type="SUPFAM" id="SSF48295">
    <property type="entry name" value="TrpR-like"/>
    <property type="match status" value="1"/>
</dbReference>